<evidence type="ECO:0000256" key="8">
    <source>
        <dbReference type="SAM" id="Coils"/>
    </source>
</evidence>
<evidence type="ECO:0000313" key="10">
    <source>
        <dbReference type="EMBL" id="MDT7042149.1"/>
    </source>
</evidence>
<gene>
    <name evidence="10" type="ORF">PPG34_07270</name>
</gene>
<dbReference type="Pfam" id="PF00521">
    <property type="entry name" value="DNA_topoisoIV"/>
    <property type="match status" value="1"/>
</dbReference>
<dbReference type="SUPFAM" id="SSF56719">
    <property type="entry name" value="Type II DNA topoisomerase"/>
    <property type="match status" value="1"/>
</dbReference>
<feature type="domain" description="Topo IIA-type catalytic" evidence="9">
    <location>
        <begin position="44"/>
        <end position="516"/>
    </location>
</feature>
<dbReference type="InterPro" id="IPR013758">
    <property type="entry name" value="Topo_IIA_A/C_ab"/>
</dbReference>
<dbReference type="InterPro" id="IPR050220">
    <property type="entry name" value="Type_II_DNA_Topoisomerases"/>
</dbReference>
<keyword evidence="8" id="KW-0175">Coiled coil</keyword>
<evidence type="ECO:0000256" key="6">
    <source>
        <dbReference type="ARBA" id="ARBA00023235"/>
    </source>
</evidence>
<dbReference type="EMBL" id="JAQOUE010000001">
    <property type="protein sequence ID" value="MDT7042149.1"/>
    <property type="molecule type" value="Genomic_DNA"/>
</dbReference>
<dbReference type="InterPro" id="IPR013760">
    <property type="entry name" value="Topo_IIA-like_dom_sf"/>
</dbReference>
<keyword evidence="6 7" id="KW-0413">Isomerase</keyword>
<feature type="active site" description="O-(5'-phospho-DNA)-tyrosine intermediate" evidence="7">
    <location>
        <position position="133"/>
    </location>
</feature>
<dbReference type="InterPro" id="IPR035516">
    <property type="entry name" value="Gyrase/topoIV_suA_C"/>
</dbReference>
<dbReference type="Gene3D" id="3.90.199.10">
    <property type="entry name" value="Topoisomerase II, domain 5"/>
    <property type="match status" value="1"/>
</dbReference>
<feature type="coiled-coil region" evidence="8">
    <location>
        <begin position="446"/>
        <end position="473"/>
    </location>
</feature>
<evidence type="ECO:0000256" key="1">
    <source>
        <dbReference type="ARBA" id="ARBA00000185"/>
    </source>
</evidence>
<dbReference type="InterPro" id="IPR013757">
    <property type="entry name" value="Topo_IIA_A_a_sf"/>
</dbReference>
<dbReference type="Proteomes" id="UP001250932">
    <property type="component" value="Unassembled WGS sequence"/>
</dbReference>
<keyword evidence="4 7" id="KW-0799">Topoisomerase</keyword>
<name>A0ABU3K6T4_9BACT</name>
<reference evidence="10 11" key="1">
    <citation type="journal article" date="2023" name="ISME J.">
        <title>Cultivation and genomic characterization of novel and ubiquitous marine nitrite-oxidizing bacteria from the Nitrospirales.</title>
        <authorList>
            <person name="Mueller A.J."/>
            <person name="Daebeler A."/>
            <person name="Herbold C.W."/>
            <person name="Kirkegaard R.H."/>
            <person name="Daims H."/>
        </authorList>
    </citation>
    <scope>NUCLEOTIDE SEQUENCE [LARGE SCALE GENOMIC DNA]</scope>
    <source>
        <strain evidence="10 11">EB</strain>
    </source>
</reference>
<accession>A0ABU3K6T4</accession>
<evidence type="ECO:0000256" key="5">
    <source>
        <dbReference type="ARBA" id="ARBA00023125"/>
    </source>
</evidence>
<evidence type="ECO:0000313" key="11">
    <source>
        <dbReference type="Proteomes" id="UP001250932"/>
    </source>
</evidence>
<evidence type="ECO:0000256" key="4">
    <source>
        <dbReference type="ARBA" id="ARBA00023029"/>
    </source>
</evidence>
<evidence type="ECO:0000259" key="9">
    <source>
        <dbReference type="PROSITE" id="PS52040"/>
    </source>
</evidence>
<evidence type="ECO:0000256" key="3">
    <source>
        <dbReference type="ARBA" id="ARBA00012895"/>
    </source>
</evidence>
<keyword evidence="5 7" id="KW-0238">DNA-binding</keyword>
<sequence length="810" mass="90130">MARKPRTPKDGNTVSEHVTTVPLDETTRQRYLNYALSVITSRALPDVRDGLKPVQRRILFSMFHNHRLVPERPPIKSAKVVGSVIGEWHPHGDSAVYDAMARMAQWWSLRAPLVDGHGNFGSLDGDPPAAYRYTEAKLTPIAIELLSELNKDTVNFQANYDGKDEEPLVLPSRFPNLLVNGSTGIAVGMATNIPPHNLSEVIEGAIALIDDRNLSVSDLMKSIKGPDFPTGGEILNNRTELREIYETGQGSIRLRGEYTVQEKANGQAEILLTSIPFAVDKSTILERIGELIVTRKVPQLVDVRDESTTDVRIVLEVQKGADPQLAMAYLFKNTPLQNNFSVNLTCLIPTTGTTTTRPQCLNLKDFLEQFIDFRFETVKRRFSYDLRILEQRIHILAGFKTIFDALDQVLKIIRQSEGKADSAEKLKRRFNLDDIQTNAILETPIYKLSRTEIKKMLNELADKKKQAKDLQTLLASKTKLWNEVKKELEEVSSTYGDKRRSKIGRRQTEELEFDPEAYIVKEDAVITISTDGWIRRVGMVKDLSKARLREGDALLAALIGSTVDTIVCFSNFGSAYTLRIGDIPPARSGYGDPAQKLFKFKDGERIIAALSLDPRFYIIPQELKKKKAPVLPLFDGAATGPDEPVSLGQVIGVSSTGMGVRFDLAPFKEPSTRLGRKFMKVREREEVVHVEAISLTSKTPILSVVSQKGRVLLCKAEEVGVLSGPGRGVTVMKLDSSDRLLASRLLYEKDDQLIALKQEGAKLPISIRKYQPVGRGGKGHALFKRGSLKGVQTLPVELPVLDSENGKNGK</sequence>
<comment type="caution">
    <text evidence="10">The sequence shown here is derived from an EMBL/GenBank/DDBJ whole genome shotgun (WGS) entry which is preliminary data.</text>
</comment>
<organism evidence="10 11">
    <name type="scientific">Candidatus Nitronereus thalassa</name>
    <dbReference type="NCBI Taxonomy" id="3020898"/>
    <lineage>
        <taxon>Bacteria</taxon>
        <taxon>Pseudomonadati</taxon>
        <taxon>Nitrospirota</taxon>
        <taxon>Nitrospiria</taxon>
        <taxon>Nitrospirales</taxon>
        <taxon>Nitrospiraceae</taxon>
        <taxon>Candidatus Nitronereus</taxon>
    </lineage>
</organism>
<dbReference type="InterPro" id="IPR002205">
    <property type="entry name" value="Topo_IIA_dom_A"/>
</dbReference>
<dbReference type="SMART" id="SM00434">
    <property type="entry name" value="TOP4c"/>
    <property type="match status" value="1"/>
</dbReference>
<dbReference type="InterPro" id="IPR006691">
    <property type="entry name" value="GyrA/parC_rep"/>
</dbReference>
<dbReference type="Gene3D" id="1.10.268.10">
    <property type="entry name" value="Topoisomerase, domain 3"/>
    <property type="match status" value="1"/>
</dbReference>
<evidence type="ECO:0000256" key="7">
    <source>
        <dbReference type="PROSITE-ProRule" id="PRU01384"/>
    </source>
</evidence>
<keyword evidence="11" id="KW-1185">Reference proteome</keyword>
<dbReference type="Gene3D" id="2.120.10.90">
    <property type="entry name" value="DNA gyrase/topoisomerase IV, subunit A, C-terminal"/>
    <property type="match status" value="1"/>
</dbReference>
<proteinExistence type="inferred from homology"/>
<evidence type="ECO:0000256" key="2">
    <source>
        <dbReference type="ARBA" id="ARBA00008263"/>
    </source>
</evidence>
<dbReference type="RefSeq" id="WP_313832512.1">
    <property type="nucleotide sequence ID" value="NZ_JAQOUE010000001.1"/>
</dbReference>
<comment type="similarity">
    <text evidence="2">Belongs to the type II topoisomerase GyrA/ParC subunit family.</text>
</comment>
<dbReference type="Gene3D" id="3.30.1360.40">
    <property type="match status" value="1"/>
</dbReference>
<dbReference type="CDD" id="cd00187">
    <property type="entry name" value="TOP4c"/>
    <property type="match status" value="1"/>
</dbReference>
<dbReference type="PANTHER" id="PTHR43493:SF5">
    <property type="entry name" value="DNA GYRASE SUBUNIT A, CHLOROPLASTIC_MITOCHONDRIAL"/>
    <property type="match status" value="1"/>
</dbReference>
<dbReference type="PROSITE" id="PS52040">
    <property type="entry name" value="TOPO_IIA"/>
    <property type="match status" value="1"/>
</dbReference>
<comment type="catalytic activity">
    <reaction evidence="1 7">
        <text>ATP-dependent breakage, passage and rejoining of double-stranded DNA.</text>
        <dbReference type="EC" id="5.6.2.2"/>
    </reaction>
</comment>
<dbReference type="PANTHER" id="PTHR43493">
    <property type="entry name" value="DNA GYRASE/TOPOISOMERASE SUBUNIT A"/>
    <property type="match status" value="1"/>
</dbReference>
<dbReference type="SUPFAM" id="SSF101904">
    <property type="entry name" value="GyrA/ParC C-terminal domain-like"/>
    <property type="match status" value="1"/>
</dbReference>
<dbReference type="EC" id="5.6.2.2" evidence="3"/>
<protein>
    <recommendedName>
        <fullName evidence="3">DNA topoisomerase (ATP-hydrolyzing)</fullName>
        <ecNumber evidence="3">5.6.2.2</ecNumber>
    </recommendedName>
</protein>
<dbReference type="Pfam" id="PF03989">
    <property type="entry name" value="DNA_gyraseA_C"/>
    <property type="match status" value="3"/>
</dbReference>
<dbReference type="NCBIfam" id="NF004044">
    <property type="entry name" value="PRK05561.1"/>
    <property type="match status" value="1"/>
</dbReference>